<accession>A0A1D1YBX6</accession>
<comment type="similarity">
    <text evidence="1 2">Belongs to the NAC-beta family.</text>
</comment>
<dbReference type="InterPro" id="IPR002715">
    <property type="entry name" value="Nas_poly-pep-assoc_cplx_dom"/>
</dbReference>
<dbReference type="InterPro" id="IPR038187">
    <property type="entry name" value="NAC_A/B_dom_sf"/>
</dbReference>
<dbReference type="CDD" id="cd22055">
    <property type="entry name" value="NAC_BTF3"/>
    <property type="match status" value="1"/>
</dbReference>
<dbReference type="Pfam" id="PF01849">
    <property type="entry name" value="NAC"/>
    <property type="match status" value="1"/>
</dbReference>
<protein>
    <recommendedName>
        <fullName evidence="2">Nascent polypeptide-associated complex subunit beta</fullName>
    </recommendedName>
</protein>
<gene>
    <name evidence="5" type="primary">BTF3_6</name>
    <name evidence="5" type="ORF">g.71708</name>
</gene>
<evidence type="ECO:0000259" key="4">
    <source>
        <dbReference type="PROSITE" id="PS51151"/>
    </source>
</evidence>
<dbReference type="PANTHER" id="PTHR10351">
    <property type="entry name" value="TRANSCRIPTION FACTOR BTF3 FAMILY MEMBER"/>
    <property type="match status" value="1"/>
</dbReference>
<evidence type="ECO:0000256" key="2">
    <source>
        <dbReference type="RuleBase" id="RU361272"/>
    </source>
</evidence>
<dbReference type="EMBL" id="GDJX01015785">
    <property type="protein sequence ID" value="JAT52151.1"/>
    <property type="molecule type" value="Transcribed_RNA"/>
</dbReference>
<dbReference type="PROSITE" id="PS51151">
    <property type="entry name" value="NAC_AB"/>
    <property type="match status" value="1"/>
</dbReference>
<feature type="domain" description="NAC-A/B" evidence="4">
    <location>
        <begin position="33"/>
        <end position="97"/>
    </location>
</feature>
<comment type="subunit">
    <text evidence="2">Part of the nascent polypeptide-associated complex (NAC).</text>
</comment>
<name>A0A1D1YBX6_9ARAE</name>
<feature type="region of interest" description="Disordered" evidence="3">
    <location>
        <begin position="122"/>
        <end position="146"/>
    </location>
</feature>
<dbReference type="AlphaFoldDB" id="A0A1D1YBX6"/>
<organism evidence="5">
    <name type="scientific">Anthurium amnicola</name>
    <dbReference type="NCBI Taxonomy" id="1678845"/>
    <lineage>
        <taxon>Eukaryota</taxon>
        <taxon>Viridiplantae</taxon>
        <taxon>Streptophyta</taxon>
        <taxon>Embryophyta</taxon>
        <taxon>Tracheophyta</taxon>
        <taxon>Spermatophyta</taxon>
        <taxon>Magnoliopsida</taxon>
        <taxon>Liliopsida</taxon>
        <taxon>Araceae</taxon>
        <taxon>Pothoideae</taxon>
        <taxon>Potheae</taxon>
        <taxon>Anthurium</taxon>
    </lineage>
</organism>
<reference evidence="5" key="1">
    <citation type="submission" date="2015-07" db="EMBL/GenBank/DDBJ databases">
        <title>Transcriptome Assembly of Anthurium amnicola.</title>
        <authorList>
            <person name="Suzuki J."/>
        </authorList>
    </citation>
    <scope>NUCLEOTIDE SEQUENCE</scope>
</reference>
<dbReference type="SMART" id="SM01407">
    <property type="entry name" value="NAC"/>
    <property type="match status" value="1"/>
</dbReference>
<keyword evidence="2" id="KW-0805">Transcription regulation</keyword>
<proteinExistence type="inferred from homology"/>
<keyword evidence="2" id="KW-0804">Transcription</keyword>
<dbReference type="FunFam" id="2.20.70.30:FF:000001">
    <property type="entry name" value="Transcription factor BTF3 homolog"/>
    <property type="match status" value="1"/>
</dbReference>
<evidence type="ECO:0000256" key="3">
    <source>
        <dbReference type="SAM" id="MobiDB-lite"/>
    </source>
</evidence>
<dbReference type="Gene3D" id="2.20.70.30">
    <property type="entry name" value="Nascent polypeptide-associated complex domain"/>
    <property type="match status" value="1"/>
</dbReference>
<evidence type="ECO:0000313" key="5">
    <source>
        <dbReference type="EMBL" id="JAT52151.1"/>
    </source>
</evidence>
<dbReference type="InterPro" id="IPR039370">
    <property type="entry name" value="BTF3"/>
</dbReference>
<sequence>MNREKLMKMAGAVRTGGKGSMRRKKKAVHKTTATDDKRLQCTLKRIGVNPIAPIEEVNIFKDDIVIQFLNPKVQASLTANTWVVSGSPQTNKLQDLLPGIINQLGHDNLENLQRLAEQFQKQAHGDGSGAAAAEEEEDEVPDLLAGETFEAVADDGKAIA</sequence>
<evidence type="ECO:0000256" key="1">
    <source>
        <dbReference type="ARBA" id="ARBA00005296"/>
    </source>
</evidence>